<gene>
    <name evidence="1" type="ORF">EU508_00540</name>
</gene>
<sequence>MTKPKRRQWGRIVARSLPEALQLCKEHAQATRQMSVPRIADRTGISTDMLYKHLGSGDMPASLLIPYMAATGREYPLMYMAHSLDKLIVDMPKGKKPSNSNLTHLNLFANQVIGMVMQLEEGAGNAQYVAEQIVLLMQQLAYQKLEAEKLDEPQTCFDLTADHDTH</sequence>
<comment type="caution">
    <text evidence="1">The sequence shown here is derived from an EMBL/GenBank/DDBJ whole genome shotgun (WGS) entry which is preliminary data.</text>
</comment>
<evidence type="ECO:0000313" key="2">
    <source>
        <dbReference type="Proteomes" id="UP000324162"/>
    </source>
</evidence>
<dbReference type="RefSeq" id="WP_149613282.1">
    <property type="nucleotide sequence ID" value="NZ_SEUK01000030.1"/>
</dbReference>
<protein>
    <recommendedName>
        <fullName evidence="3">TetR/AcrR family transcriptional regulator</fullName>
    </recommendedName>
</protein>
<name>A0AB73BM47_9GAMM</name>
<evidence type="ECO:0008006" key="3">
    <source>
        <dbReference type="Google" id="ProtNLM"/>
    </source>
</evidence>
<reference evidence="1 2" key="1">
    <citation type="submission" date="2019-01" db="EMBL/GenBank/DDBJ databases">
        <title>Genome sequences of marine Pseudoalteromonas species.</title>
        <authorList>
            <person name="Boraston A.B."/>
            <person name="Hehemann J.-H."/>
            <person name="Vickers C.J."/>
            <person name="Salama-Alber O."/>
            <person name="Abe K."/>
            <person name="Hettle A.J."/>
        </authorList>
    </citation>
    <scope>NUCLEOTIDE SEQUENCE [LARGE SCALE GENOMIC DNA]</scope>
    <source>
        <strain evidence="1 2">PS42</strain>
    </source>
</reference>
<dbReference type="Proteomes" id="UP000324162">
    <property type="component" value="Unassembled WGS sequence"/>
</dbReference>
<accession>A0AB73BM47</accession>
<dbReference type="AlphaFoldDB" id="A0AB73BM47"/>
<dbReference type="EMBL" id="SEUK01000030">
    <property type="protein sequence ID" value="KAA1165774.1"/>
    <property type="molecule type" value="Genomic_DNA"/>
</dbReference>
<evidence type="ECO:0000313" key="1">
    <source>
        <dbReference type="EMBL" id="KAA1165774.1"/>
    </source>
</evidence>
<proteinExistence type="predicted"/>
<organism evidence="1 2">
    <name type="scientific">Pseudoalteromonas fuliginea</name>
    <dbReference type="NCBI Taxonomy" id="1872678"/>
    <lineage>
        <taxon>Bacteria</taxon>
        <taxon>Pseudomonadati</taxon>
        <taxon>Pseudomonadota</taxon>
        <taxon>Gammaproteobacteria</taxon>
        <taxon>Alteromonadales</taxon>
        <taxon>Pseudoalteromonadaceae</taxon>
        <taxon>Pseudoalteromonas</taxon>
    </lineage>
</organism>